<keyword evidence="2" id="KW-1185">Reference proteome</keyword>
<dbReference type="EMBL" id="SDPV01000001">
    <property type="protein sequence ID" value="RXZ66243.1"/>
    <property type="molecule type" value="Genomic_DNA"/>
</dbReference>
<dbReference type="OrthoDB" id="7427292at2"/>
<evidence type="ECO:0000313" key="1">
    <source>
        <dbReference type="EMBL" id="RXZ66243.1"/>
    </source>
</evidence>
<name>A0A4Q2KRF9_9SPHN</name>
<protein>
    <submittedName>
        <fullName evidence="1">Uncharacterized protein</fullName>
    </submittedName>
</protein>
<evidence type="ECO:0000313" key="2">
    <source>
        <dbReference type="Proteomes" id="UP000293623"/>
    </source>
</evidence>
<organism evidence="1 2">
    <name type="scientific">Pelagerythrobacter rhizovicinus</name>
    <dbReference type="NCBI Taxonomy" id="2268576"/>
    <lineage>
        <taxon>Bacteria</taxon>
        <taxon>Pseudomonadati</taxon>
        <taxon>Pseudomonadota</taxon>
        <taxon>Alphaproteobacteria</taxon>
        <taxon>Sphingomonadales</taxon>
        <taxon>Erythrobacteraceae</taxon>
        <taxon>Pelagerythrobacter</taxon>
    </lineage>
</organism>
<reference evidence="1 2" key="1">
    <citation type="submission" date="2019-01" db="EMBL/GenBank/DDBJ databases">
        <title>Altererythrobacter rhizovicinus sp. nov., isolated from the rhizosphere soil of Haloxylon ammodendron.</title>
        <authorList>
            <person name="Li H.-P."/>
            <person name="Gou J.-Y."/>
            <person name="Yao D."/>
            <person name="Han Q.-Q."/>
            <person name="Shao K.-Z."/>
            <person name="Zhao Q."/>
            <person name="Zhang J.-L."/>
        </authorList>
    </citation>
    <scope>NUCLEOTIDE SEQUENCE [LARGE SCALE GENOMIC DNA]</scope>
    <source>
        <strain evidence="1 2">AY-3R</strain>
    </source>
</reference>
<proteinExistence type="predicted"/>
<dbReference type="Proteomes" id="UP000293623">
    <property type="component" value="Unassembled WGS sequence"/>
</dbReference>
<gene>
    <name evidence="1" type="ORF">ETX26_05910</name>
</gene>
<accession>A0A4Q2KRF9</accession>
<sequence length="240" mass="24750">MFRPGARPDAAAVRQAVETAERVAISHGGEGPGGAAGGQALWLELLIDGMTFDLSGMAPGAGYAAADLRNRYEVSPDFGEAPGEGVCLLPGPHLAGGRATVPVVRAQAALGAELVRRLPGALAVSWTPARTLVGREFYLSMVDAWLAGGPFPALGLCAFRQMLGGAIQSEGLAFFTGQELHFDNAQFPDPAAAVQLGLRLVNELVGGGRIAQAVSLAGPDGARVTLRPSGNGRFLRVERG</sequence>
<dbReference type="AlphaFoldDB" id="A0A4Q2KRF9"/>
<dbReference type="RefSeq" id="WP_129523717.1">
    <property type="nucleotide sequence ID" value="NZ_SDPV01000001.1"/>
</dbReference>
<comment type="caution">
    <text evidence="1">The sequence shown here is derived from an EMBL/GenBank/DDBJ whole genome shotgun (WGS) entry which is preliminary data.</text>
</comment>